<dbReference type="EMBL" id="JAEKNR010000145">
    <property type="protein sequence ID" value="MBJ7599230.1"/>
    <property type="molecule type" value="Genomic_DNA"/>
</dbReference>
<name>A0A934K6E3_9BACT</name>
<accession>A0A934K6E3</accession>
<dbReference type="Proteomes" id="UP000612893">
    <property type="component" value="Unassembled WGS sequence"/>
</dbReference>
<keyword evidence="1" id="KW-0812">Transmembrane</keyword>
<gene>
    <name evidence="2" type="ORF">JF922_14295</name>
</gene>
<feature type="transmembrane region" description="Helical" evidence="1">
    <location>
        <begin position="65"/>
        <end position="82"/>
    </location>
</feature>
<dbReference type="RefSeq" id="WP_338202725.1">
    <property type="nucleotide sequence ID" value="NZ_JAEKNR010000145.1"/>
</dbReference>
<feature type="transmembrane region" description="Helical" evidence="1">
    <location>
        <begin position="94"/>
        <end position="115"/>
    </location>
</feature>
<protein>
    <submittedName>
        <fullName evidence="2">Uncharacterized protein</fullName>
    </submittedName>
</protein>
<keyword evidence="1" id="KW-0472">Membrane</keyword>
<keyword evidence="1" id="KW-1133">Transmembrane helix</keyword>
<reference evidence="2" key="1">
    <citation type="submission" date="2020-10" db="EMBL/GenBank/DDBJ databases">
        <title>Ca. Dormibacterota MAGs.</title>
        <authorList>
            <person name="Montgomery K."/>
        </authorList>
    </citation>
    <scope>NUCLEOTIDE SEQUENCE [LARGE SCALE GENOMIC DNA]</scope>
    <source>
        <strain evidence="2">SC8812_S17_10</strain>
    </source>
</reference>
<evidence type="ECO:0000313" key="3">
    <source>
        <dbReference type="Proteomes" id="UP000612893"/>
    </source>
</evidence>
<feature type="transmembrane region" description="Helical" evidence="1">
    <location>
        <begin position="12"/>
        <end position="30"/>
    </location>
</feature>
<evidence type="ECO:0000313" key="2">
    <source>
        <dbReference type="EMBL" id="MBJ7599230.1"/>
    </source>
</evidence>
<keyword evidence="3" id="KW-1185">Reference proteome</keyword>
<evidence type="ECO:0000256" key="1">
    <source>
        <dbReference type="SAM" id="Phobius"/>
    </source>
</evidence>
<feature type="transmembrane region" description="Helical" evidence="1">
    <location>
        <begin position="36"/>
        <end position="58"/>
    </location>
</feature>
<proteinExistence type="predicted"/>
<comment type="caution">
    <text evidence="2">The sequence shown here is derived from an EMBL/GenBank/DDBJ whole genome shotgun (WGS) entry which is preliminary data.</text>
</comment>
<dbReference type="AlphaFoldDB" id="A0A934K6E3"/>
<sequence length="123" mass="13162">MLPTPALVARWLVRIGGLLQIVLGALFWTGNAVTLVPVHILVGLLLVIGLWTLAFFAARAGVQPAFVAVVVLWGLLLPIFGLTQDRMLTGDAHWVIRVLHLLVGLAAIGQGEGLAGQMSRARR</sequence>
<organism evidence="2 3">
    <name type="scientific">Candidatus Nephthysia bennettiae</name>
    <dbReference type="NCBI Taxonomy" id="3127016"/>
    <lineage>
        <taxon>Bacteria</taxon>
        <taxon>Bacillati</taxon>
        <taxon>Candidatus Dormiibacterota</taxon>
        <taxon>Candidatus Dormibacteria</taxon>
        <taxon>Candidatus Dormibacterales</taxon>
        <taxon>Candidatus Dormibacteraceae</taxon>
        <taxon>Candidatus Nephthysia</taxon>
    </lineage>
</organism>